<feature type="region of interest" description="Disordered" evidence="1">
    <location>
        <begin position="1"/>
        <end position="22"/>
    </location>
</feature>
<keyword evidence="4" id="KW-1185">Reference proteome</keyword>
<evidence type="ECO:0000256" key="1">
    <source>
        <dbReference type="SAM" id="MobiDB-lite"/>
    </source>
</evidence>
<dbReference type="InterPro" id="IPR058706">
    <property type="entry name" value="zf-C2H2_AHC1-like"/>
</dbReference>
<reference evidence="3 4" key="1">
    <citation type="submission" date="2024-01" db="EMBL/GenBank/DDBJ databases">
        <authorList>
            <consortium name="Genoscope - CEA"/>
            <person name="William W."/>
        </authorList>
    </citation>
    <scope>NUCLEOTIDE SEQUENCE [LARGE SCALE GENOMIC DNA]</scope>
    <source>
        <strain evidence="3 4">29B2s-10</strain>
    </source>
</reference>
<evidence type="ECO:0000259" key="2">
    <source>
        <dbReference type="Pfam" id="PF25909"/>
    </source>
</evidence>
<evidence type="ECO:0000313" key="3">
    <source>
        <dbReference type="EMBL" id="CAK7904693.1"/>
    </source>
</evidence>
<name>A0ABP0EBR3_9ASCO</name>
<feature type="compositionally biased region" description="Low complexity" evidence="1">
    <location>
        <begin position="125"/>
        <end position="137"/>
    </location>
</feature>
<protein>
    <recommendedName>
        <fullName evidence="2">AHC1-like C2H2 zinc-finger domain-containing protein</fullName>
    </recommendedName>
</protein>
<feature type="region of interest" description="Disordered" evidence="1">
    <location>
        <begin position="125"/>
        <end position="171"/>
    </location>
</feature>
<accession>A0ABP0EBR3</accession>
<gene>
    <name evidence="3" type="ORF">CAAN4_D10594</name>
</gene>
<feature type="compositionally biased region" description="Low complexity" evidence="1">
    <location>
        <begin position="147"/>
        <end position="168"/>
    </location>
</feature>
<dbReference type="Proteomes" id="UP001497600">
    <property type="component" value="Chromosome D"/>
</dbReference>
<proteinExistence type="predicted"/>
<organism evidence="3 4">
    <name type="scientific">[Candida] anglica</name>
    <dbReference type="NCBI Taxonomy" id="148631"/>
    <lineage>
        <taxon>Eukaryota</taxon>
        <taxon>Fungi</taxon>
        <taxon>Dikarya</taxon>
        <taxon>Ascomycota</taxon>
        <taxon>Saccharomycotina</taxon>
        <taxon>Pichiomycetes</taxon>
        <taxon>Debaryomycetaceae</taxon>
        <taxon>Kurtzmaniella</taxon>
    </lineage>
</organism>
<feature type="region of interest" description="Disordered" evidence="1">
    <location>
        <begin position="375"/>
        <end position="431"/>
    </location>
</feature>
<sequence>MASDSEPIFKTPESEALSPERDGYEDNKEILMKKLAEMPIDKLKSIITNQIDLEIRLKHKELALTEEEIGKCESQMITLRKFFKIPSNVNFDNEPNGFTHKYSALLNKALSVNYENVSKLSVSGYSSGPSSSHGSISYNTEDMNLPTHSYRTRSTTSSLRPSSSQSSRKGTMGCLYRRTDGIIVKLTCPNCLRSNFSSAQGFLNHSRIAHSKEYTSQDAAALTCGEILPEEEQDEEGLTSLQNLKLKNLDANKHLNVNEIYFNGLSTSLSGGHNDGVEKCTFDVGTLGVSPDEKFDSIEPIEIEQDVKSEQMDGQKDQLPKPENGRHNHLMKKLMEKGITNTKDEYDTLINETMSEVKNSHLFAGEEEEITDEVINEEKKSTVEETYEYDNQRQRRKSRSGVGISKPGKFSKKNNKNSTVLPKLKLKLKRV</sequence>
<feature type="domain" description="AHC1-like C2H2 zinc-finger" evidence="2">
    <location>
        <begin position="174"/>
        <end position="248"/>
    </location>
</feature>
<dbReference type="Pfam" id="PF25909">
    <property type="entry name" value="zf-C2H2_AHC1"/>
    <property type="match status" value="1"/>
</dbReference>
<feature type="region of interest" description="Disordered" evidence="1">
    <location>
        <begin position="307"/>
        <end position="326"/>
    </location>
</feature>
<dbReference type="EMBL" id="OZ004256">
    <property type="protein sequence ID" value="CAK7904693.1"/>
    <property type="molecule type" value="Genomic_DNA"/>
</dbReference>
<evidence type="ECO:0000313" key="4">
    <source>
        <dbReference type="Proteomes" id="UP001497600"/>
    </source>
</evidence>